<protein>
    <submittedName>
        <fullName evidence="1">Restriction endonuclease subunit S</fullName>
    </submittedName>
</protein>
<dbReference type="WBParaSite" id="BPAG_0000652201-mRNA-1">
    <property type="protein sequence ID" value="BPAG_0000652201-mRNA-1"/>
    <property type="gene ID" value="BPAG_0000652201"/>
</dbReference>
<sequence length="117" mass="13568">LIVYAFIKSSKFYKTEKKKFFFSIDKGLIKQWLDGVILNPLVDKSETKRWWSGNFKPWDGDFEPWRESNGGEEFVVFPGGRFGAWGDLESNGGEEFVVFPGGRFGAWGDRIFIDRKE</sequence>
<reference evidence="1" key="1">
    <citation type="submission" date="2017-02" db="UniProtKB">
        <authorList>
            <consortium name="WormBaseParasite"/>
        </authorList>
    </citation>
    <scope>IDENTIFICATION</scope>
</reference>
<name>A0A0N4TE84_BRUPA</name>
<organism evidence="1">
    <name type="scientific">Brugia pahangi</name>
    <name type="common">Filarial nematode worm</name>
    <dbReference type="NCBI Taxonomy" id="6280"/>
    <lineage>
        <taxon>Eukaryota</taxon>
        <taxon>Metazoa</taxon>
        <taxon>Ecdysozoa</taxon>
        <taxon>Nematoda</taxon>
        <taxon>Chromadorea</taxon>
        <taxon>Rhabditida</taxon>
        <taxon>Spirurina</taxon>
        <taxon>Spiruromorpha</taxon>
        <taxon>Filarioidea</taxon>
        <taxon>Onchocercidae</taxon>
        <taxon>Brugia</taxon>
    </lineage>
</organism>
<dbReference type="AlphaFoldDB" id="A0A0N4TE84"/>
<proteinExistence type="predicted"/>
<accession>A0A0N4TE84</accession>
<evidence type="ECO:0000313" key="1">
    <source>
        <dbReference type="WBParaSite" id="BPAG_0000652201-mRNA-1"/>
    </source>
</evidence>